<reference evidence="2 3" key="1">
    <citation type="journal article" date="2015" name="Sci. Rep.">
        <title>The power of single molecule real-time sequencing technology in the de novo assembly of a eukaryotic genome.</title>
        <authorList>
            <person name="Sakai H."/>
            <person name="Naito K."/>
            <person name="Ogiso-Tanaka E."/>
            <person name="Takahashi Y."/>
            <person name="Iseki K."/>
            <person name="Muto C."/>
            <person name="Satou K."/>
            <person name="Teruya K."/>
            <person name="Shiroma A."/>
            <person name="Shimoji M."/>
            <person name="Hirano T."/>
            <person name="Itoh T."/>
            <person name="Kaga A."/>
            <person name="Tomooka N."/>
        </authorList>
    </citation>
    <scope>NUCLEOTIDE SEQUENCE [LARGE SCALE GENOMIC DNA]</scope>
    <source>
        <strain evidence="3">cv. Shumari</strain>
    </source>
</reference>
<feature type="region of interest" description="Disordered" evidence="1">
    <location>
        <begin position="1"/>
        <end position="25"/>
    </location>
</feature>
<protein>
    <submittedName>
        <fullName evidence="2">Uncharacterized protein</fullName>
    </submittedName>
</protein>
<sequence length="88" mass="9681">MFNPASVSDEKEKERTFGPDSTRSGAGILNETAGVSWIPLAVLQDPSEGFFSSWRVLTDDITRDILDQATIVSSTMPSLEFLRAINVF</sequence>
<keyword evidence="3" id="KW-1185">Reference proteome</keyword>
<dbReference type="EMBL" id="AP015034">
    <property type="protein sequence ID" value="BAT75244.1"/>
    <property type="molecule type" value="Genomic_DNA"/>
</dbReference>
<dbReference type="AlphaFoldDB" id="A0A0S3R3N1"/>
<feature type="compositionally biased region" description="Basic and acidic residues" evidence="1">
    <location>
        <begin position="8"/>
        <end position="17"/>
    </location>
</feature>
<evidence type="ECO:0000313" key="2">
    <source>
        <dbReference type="EMBL" id="BAT75244.1"/>
    </source>
</evidence>
<evidence type="ECO:0000313" key="3">
    <source>
        <dbReference type="Proteomes" id="UP000291084"/>
    </source>
</evidence>
<name>A0A0S3R3N1_PHAAN</name>
<evidence type="ECO:0000256" key="1">
    <source>
        <dbReference type="SAM" id="MobiDB-lite"/>
    </source>
</evidence>
<accession>A0A0S3R3N1</accession>
<dbReference type="Proteomes" id="UP000291084">
    <property type="component" value="Chromosome 1"/>
</dbReference>
<gene>
    <name evidence="2" type="primary">Vigan.01G307700</name>
    <name evidence="2" type="ORF">VIGAN_01307700</name>
</gene>
<organism evidence="2 3">
    <name type="scientific">Vigna angularis var. angularis</name>
    <dbReference type="NCBI Taxonomy" id="157739"/>
    <lineage>
        <taxon>Eukaryota</taxon>
        <taxon>Viridiplantae</taxon>
        <taxon>Streptophyta</taxon>
        <taxon>Embryophyta</taxon>
        <taxon>Tracheophyta</taxon>
        <taxon>Spermatophyta</taxon>
        <taxon>Magnoliopsida</taxon>
        <taxon>eudicotyledons</taxon>
        <taxon>Gunneridae</taxon>
        <taxon>Pentapetalae</taxon>
        <taxon>rosids</taxon>
        <taxon>fabids</taxon>
        <taxon>Fabales</taxon>
        <taxon>Fabaceae</taxon>
        <taxon>Papilionoideae</taxon>
        <taxon>50 kb inversion clade</taxon>
        <taxon>NPAAA clade</taxon>
        <taxon>indigoferoid/millettioid clade</taxon>
        <taxon>Phaseoleae</taxon>
        <taxon>Vigna</taxon>
    </lineage>
</organism>
<proteinExistence type="predicted"/>